<accession>A0AAP0KGN2</accession>
<sequence length="157" mass="17834">MDTTTEEVEITSNFIEVLNYYPRCKWESYQKKKKVSGDVYLRDQMVAAAQVMANEISKVKNAINTEHNMRNSFIASMGEVVELTDMEIAIYGSKIMGRVELMAAFLFLKPESQLVWLHAMFDWSILFSSEKTHDVVLVVFYGLSNEVCEGVVGGNLT</sequence>
<dbReference type="Proteomes" id="UP001420932">
    <property type="component" value="Unassembled WGS sequence"/>
</dbReference>
<keyword evidence="2" id="KW-1185">Reference proteome</keyword>
<dbReference type="EMBL" id="JBBNAF010000004">
    <property type="protein sequence ID" value="KAK9151264.1"/>
    <property type="molecule type" value="Genomic_DNA"/>
</dbReference>
<comment type="caution">
    <text evidence="1">The sequence shown here is derived from an EMBL/GenBank/DDBJ whole genome shotgun (WGS) entry which is preliminary data.</text>
</comment>
<evidence type="ECO:0000313" key="1">
    <source>
        <dbReference type="EMBL" id="KAK9151264.1"/>
    </source>
</evidence>
<name>A0AAP0KGN2_9MAGN</name>
<organism evidence="1 2">
    <name type="scientific">Stephania yunnanensis</name>
    <dbReference type="NCBI Taxonomy" id="152371"/>
    <lineage>
        <taxon>Eukaryota</taxon>
        <taxon>Viridiplantae</taxon>
        <taxon>Streptophyta</taxon>
        <taxon>Embryophyta</taxon>
        <taxon>Tracheophyta</taxon>
        <taxon>Spermatophyta</taxon>
        <taxon>Magnoliopsida</taxon>
        <taxon>Ranunculales</taxon>
        <taxon>Menispermaceae</taxon>
        <taxon>Menispermoideae</taxon>
        <taxon>Cissampelideae</taxon>
        <taxon>Stephania</taxon>
    </lineage>
</organism>
<dbReference type="AlphaFoldDB" id="A0AAP0KGN2"/>
<gene>
    <name evidence="1" type="ORF">Syun_009573</name>
</gene>
<evidence type="ECO:0000313" key="2">
    <source>
        <dbReference type="Proteomes" id="UP001420932"/>
    </source>
</evidence>
<reference evidence="1 2" key="1">
    <citation type="submission" date="2024-01" db="EMBL/GenBank/DDBJ databases">
        <title>Genome assemblies of Stephania.</title>
        <authorList>
            <person name="Yang L."/>
        </authorList>
    </citation>
    <scope>NUCLEOTIDE SEQUENCE [LARGE SCALE GENOMIC DNA]</scope>
    <source>
        <strain evidence="1">YNDBR</strain>
        <tissue evidence="1">Leaf</tissue>
    </source>
</reference>
<proteinExistence type="predicted"/>
<protein>
    <submittedName>
        <fullName evidence="1">Uncharacterized protein</fullName>
    </submittedName>
</protein>